<keyword evidence="4" id="KW-1185">Reference proteome</keyword>
<dbReference type="OrthoDB" id="6132182at2759"/>
<proteinExistence type="predicted"/>
<dbReference type="GO" id="GO:0046872">
    <property type="term" value="F:metal ion binding"/>
    <property type="evidence" value="ECO:0007669"/>
    <property type="project" value="UniProtKB-KW"/>
</dbReference>
<dbReference type="EMBL" id="CACRXK020009653">
    <property type="protein sequence ID" value="CAB4017668.1"/>
    <property type="molecule type" value="Genomic_DNA"/>
</dbReference>
<dbReference type="PRINTS" id="PR00092">
    <property type="entry name" value="TYROSINASE"/>
</dbReference>
<evidence type="ECO:0000313" key="4">
    <source>
        <dbReference type="Proteomes" id="UP001152795"/>
    </source>
</evidence>
<dbReference type="InterPro" id="IPR008922">
    <property type="entry name" value="Di-copper_centre_dom_sf"/>
</dbReference>
<gene>
    <name evidence="3" type="ORF">PACLA_8A000314</name>
</gene>
<dbReference type="GO" id="GO:0016491">
    <property type="term" value="F:oxidoreductase activity"/>
    <property type="evidence" value="ECO:0007669"/>
    <property type="project" value="InterPro"/>
</dbReference>
<dbReference type="Proteomes" id="UP001152795">
    <property type="component" value="Unassembled WGS sequence"/>
</dbReference>
<keyword evidence="2" id="KW-0186">Copper</keyword>
<sequence length="429" mass="50858">MGLSKKERLRYINAIKTLSTHPRYQREYYDLLETHEYHFCKALHCSVFFLPWHRWFILRYENLLRKIDPDITLVYLDWSMVMGTPWDINLWDDNDYSFGGNGDPAVNHVVNTGPFKQPEWKMVPGSGPDSTLEIKRYFNYTKPDIASALHLAILFKLKPRDFMEWMTVYQCWHNNFHCSALGWNSTMCKTKSAWTPEFFLHHTYFDKYWSEWQEQGDDYRFSQYWMNQTRFMQATDYLPRDVLDLKYQEGNVCVSYEESSDDWIHKKLRNLTLNQLRDIRGLQIVPLTDPGTKYFDMSHKIFLKTMHDFIKNNALRYPVTLTDLSGTDRARGFFLHDLLVITKTREEKAASGIGVDDLTESKRESLIEELCDREESFVDVDSVRKQKEKVNAEDIRMKPLERMGETKKCTCRELDGYSEPKQHELGIAA</sequence>
<accession>A0A7D9IW08</accession>
<organism evidence="3 4">
    <name type="scientific">Paramuricea clavata</name>
    <name type="common">Red gorgonian</name>
    <name type="synonym">Violescent sea-whip</name>
    <dbReference type="NCBI Taxonomy" id="317549"/>
    <lineage>
        <taxon>Eukaryota</taxon>
        <taxon>Metazoa</taxon>
        <taxon>Cnidaria</taxon>
        <taxon>Anthozoa</taxon>
        <taxon>Octocorallia</taxon>
        <taxon>Malacalcyonacea</taxon>
        <taxon>Plexauridae</taxon>
        <taxon>Paramuricea</taxon>
    </lineage>
</organism>
<keyword evidence="1" id="KW-0479">Metal-binding</keyword>
<evidence type="ECO:0000256" key="2">
    <source>
        <dbReference type="ARBA" id="ARBA00023008"/>
    </source>
</evidence>
<protein>
    <submittedName>
        <fullName evidence="3">Tyrosinase</fullName>
    </submittedName>
</protein>
<dbReference type="Gene3D" id="1.10.1280.10">
    <property type="entry name" value="Di-copper center containing domain from catechol oxidase"/>
    <property type="match status" value="1"/>
</dbReference>
<comment type="caution">
    <text evidence="3">The sequence shown here is derived from an EMBL/GenBank/DDBJ whole genome shotgun (WGS) entry which is preliminary data.</text>
</comment>
<dbReference type="InterPro" id="IPR002227">
    <property type="entry name" value="Tyrosinase_Cu-bd"/>
</dbReference>
<dbReference type="InterPro" id="IPR050316">
    <property type="entry name" value="Tyrosinase/Hemocyanin"/>
</dbReference>
<name>A0A7D9IW08_PARCT</name>
<dbReference type="SUPFAM" id="SSF48056">
    <property type="entry name" value="Di-copper centre-containing domain"/>
    <property type="match status" value="1"/>
</dbReference>
<dbReference type="AlphaFoldDB" id="A0A7D9IW08"/>
<dbReference type="PANTHER" id="PTHR11474">
    <property type="entry name" value="TYROSINASE FAMILY MEMBER"/>
    <property type="match status" value="1"/>
</dbReference>
<evidence type="ECO:0000256" key="1">
    <source>
        <dbReference type="ARBA" id="ARBA00022723"/>
    </source>
</evidence>
<dbReference type="PANTHER" id="PTHR11474:SF126">
    <property type="entry name" value="TYROSINASE-LIKE PROTEIN TYR-1-RELATED"/>
    <property type="match status" value="1"/>
</dbReference>
<dbReference type="Pfam" id="PF00264">
    <property type="entry name" value="Tyrosinase"/>
    <property type="match status" value="1"/>
</dbReference>
<evidence type="ECO:0000313" key="3">
    <source>
        <dbReference type="EMBL" id="CAB4017668.1"/>
    </source>
</evidence>
<reference evidence="3" key="1">
    <citation type="submission" date="2020-04" db="EMBL/GenBank/DDBJ databases">
        <authorList>
            <person name="Alioto T."/>
            <person name="Alioto T."/>
            <person name="Gomez Garrido J."/>
        </authorList>
    </citation>
    <scope>NUCLEOTIDE SEQUENCE</scope>
    <source>
        <strain evidence="3">A484AB</strain>
    </source>
</reference>